<evidence type="ECO:0000313" key="3">
    <source>
        <dbReference type="Proteomes" id="UP001054857"/>
    </source>
</evidence>
<comment type="caution">
    <text evidence="2">The sequence shown here is derived from an EMBL/GenBank/DDBJ whole genome shotgun (WGS) entry which is preliminary data.</text>
</comment>
<accession>A0AAD3DTT6</accession>
<evidence type="ECO:0000256" key="1">
    <source>
        <dbReference type="SAM" id="MobiDB-lite"/>
    </source>
</evidence>
<proteinExistence type="predicted"/>
<feature type="region of interest" description="Disordered" evidence="1">
    <location>
        <begin position="38"/>
        <end position="82"/>
    </location>
</feature>
<name>A0AAD3DTT6_9CHLO</name>
<evidence type="ECO:0000313" key="2">
    <source>
        <dbReference type="EMBL" id="GFR46989.1"/>
    </source>
</evidence>
<sequence length="106" mass="11387">MDRILKASYGDQGQRDANAKGRVPRAQAAQVEAAFREKRAANPRAELPPPPSGNGPLFWDAKHQGTPYGLFNAKPQAPPPRREVKVEIRPGIFHVVEQPAAAAGAG</sequence>
<protein>
    <submittedName>
        <fullName evidence="2">Uncharacterized protein</fullName>
    </submittedName>
</protein>
<feature type="region of interest" description="Disordered" evidence="1">
    <location>
        <begin position="1"/>
        <end position="24"/>
    </location>
</feature>
<organism evidence="2 3">
    <name type="scientific">Astrephomene gubernaculifera</name>
    <dbReference type="NCBI Taxonomy" id="47775"/>
    <lineage>
        <taxon>Eukaryota</taxon>
        <taxon>Viridiplantae</taxon>
        <taxon>Chlorophyta</taxon>
        <taxon>core chlorophytes</taxon>
        <taxon>Chlorophyceae</taxon>
        <taxon>CS clade</taxon>
        <taxon>Chlamydomonadales</taxon>
        <taxon>Astrephomenaceae</taxon>
        <taxon>Astrephomene</taxon>
    </lineage>
</organism>
<reference evidence="2 3" key="1">
    <citation type="journal article" date="2021" name="Sci. Rep.">
        <title>Genome sequencing of the multicellular alga Astrephomene provides insights into convergent evolution of germ-soma differentiation.</title>
        <authorList>
            <person name="Yamashita S."/>
            <person name="Yamamoto K."/>
            <person name="Matsuzaki R."/>
            <person name="Suzuki S."/>
            <person name="Yamaguchi H."/>
            <person name="Hirooka S."/>
            <person name="Minakuchi Y."/>
            <person name="Miyagishima S."/>
            <person name="Kawachi M."/>
            <person name="Toyoda A."/>
            <person name="Nozaki H."/>
        </authorList>
    </citation>
    <scope>NUCLEOTIDE SEQUENCE [LARGE SCALE GENOMIC DNA]</scope>
    <source>
        <strain evidence="2 3">NIES-4017</strain>
    </source>
</reference>
<dbReference type="EMBL" id="BMAR01000016">
    <property type="protein sequence ID" value="GFR46989.1"/>
    <property type="molecule type" value="Genomic_DNA"/>
</dbReference>
<dbReference type="Proteomes" id="UP001054857">
    <property type="component" value="Unassembled WGS sequence"/>
</dbReference>
<keyword evidence="3" id="KW-1185">Reference proteome</keyword>
<dbReference type="AlphaFoldDB" id="A0AAD3DTT6"/>
<feature type="non-terminal residue" evidence="2">
    <location>
        <position position="106"/>
    </location>
</feature>
<gene>
    <name evidence="2" type="ORF">Agub_g8643</name>
</gene>